<proteinExistence type="predicted"/>
<dbReference type="InterPro" id="IPR056169">
    <property type="entry name" value="HB_ELP1"/>
</dbReference>
<dbReference type="UniPathway" id="UPA00988"/>
<dbReference type="GO" id="GO:0005829">
    <property type="term" value="C:cytosol"/>
    <property type="evidence" value="ECO:0007669"/>
    <property type="project" value="TreeGrafter"/>
</dbReference>
<dbReference type="GO" id="GO:0033588">
    <property type="term" value="C:elongator holoenzyme complex"/>
    <property type="evidence" value="ECO:0007669"/>
    <property type="project" value="InterPro"/>
</dbReference>
<accession>A0A6G3MFG3</accession>
<feature type="region of interest" description="Disordered" evidence="1">
    <location>
        <begin position="124"/>
        <end position="155"/>
    </location>
</feature>
<dbReference type="PANTHER" id="PTHR12747:SF0">
    <property type="entry name" value="ELONGATOR COMPLEX PROTEIN 1"/>
    <property type="match status" value="1"/>
</dbReference>
<dbReference type="GO" id="GO:0002926">
    <property type="term" value="P:tRNA wobble base 5-methoxycarbonylmethyl-2-thiouridinylation"/>
    <property type="evidence" value="ECO:0007669"/>
    <property type="project" value="TreeGrafter"/>
</dbReference>
<dbReference type="GO" id="GO:0000049">
    <property type="term" value="F:tRNA binding"/>
    <property type="evidence" value="ECO:0007669"/>
    <property type="project" value="TreeGrafter"/>
</dbReference>
<dbReference type="PANTHER" id="PTHR12747">
    <property type="entry name" value="ELONGATOR COMPLEX PROTEIN 1"/>
    <property type="match status" value="1"/>
</dbReference>
<evidence type="ECO:0000256" key="1">
    <source>
        <dbReference type="SAM" id="MobiDB-lite"/>
    </source>
</evidence>
<dbReference type="AlphaFoldDB" id="A0A6G3MFG3"/>
<feature type="domain" description="ELP1 three-helical bundle" evidence="2">
    <location>
        <begin position="77"/>
        <end position="219"/>
    </location>
</feature>
<reference evidence="3" key="1">
    <citation type="submission" date="2018-11" db="EMBL/GenBank/DDBJ databases">
        <title>Henneguya salminicola genome and transcriptome.</title>
        <authorList>
            <person name="Yahalomi D."/>
            <person name="Atkinson S.D."/>
            <person name="Neuhof M."/>
            <person name="Chang E.S."/>
            <person name="Philippe H."/>
            <person name="Cartwright P."/>
            <person name="Bartholomew J.L."/>
            <person name="Huchon D."/>
        </authorList>
    </citation>
    <scope>NUCLEOTIDE SEQUENCE</scope>
    <source>
        <strain evidence="3">Hz1</strain>
        <tissue evidence="3">Whole</tissue>
    </source>
</reference>
<protein>
    <submittedName>
        <fullName evidence="3">Elongator complex protein 1 (Trinotate prediction)</fullName>
    </submittedName>
</protein>
<organism evidence="3">
    <name type="scientific">Henneguya salminicola</name>
    <name type="common">Myxosporean</name>
    <dbReference type="NCBI Taxonomy" id="69463"/>
    <lineage>
        <taxon>Eukaryota</taxon>
        <taxon>Metazoa</taxon>
        <taxon>Cnidaria</taxon>
        <taxon>Myxozoa</taxon>
        <taxon>Myxosporea</taxon>
        <taxon>Bivalvulida</taxon>
        <taxon>Platysporina</taxon>
        <taxon>Myxobolidae</taxon>
        <taxon>Henneguya</taxon>
    </lineage>
</organism>
<feature type="compositionally biased region" description="Low complexity" evidence="1">
    <location>
        <begin position="124"/>
        <end position="145"/>
    </location>
</feature>
<dbReference type="EMBL" id="GHBP01001393">
    <property type="protein sequence ID" value="NDJ92724.1"/>
    <property type="molecule type" value="Transcribed_RNA"/>
</dbReference>
<evidence type="ECO:0000259" key="2">
    <source>
        <dbReference type="Pfam" id="PF23936"/>
    </source>
</evidence>
<evidence type="ECO:0000313" key="3">
    <source>
        <dbReference type="EMBL" id="NDJ92724.1"/>
    </source>
</evidence>
<dbReference type="Pfam" id="PF23936">
    <property type="entry name" value="HB_ELP1"/>
    <property type="match status" value="1"/>
</dbReference>
<name>A0A6G3MFG3_HENSL</name>
<dbReference type="InterPro" id="IPR006849">
    <property type="entry name" value="Elp1"/>
</dbReference>
<sequence>MCLKLVPDICIKSREKHLNILSSKLIELGNYGKAAKVYYKFLKSQEALKILVQGHEWIKAYKLLFKLPKEQFTFFTQTIYSRFENIFKQIEILTQNIISKKNRLLKVRDEKLLSQANCFDNLMSDSSSETSSMSGSSYSGSINTSKSRRKKTRKRQISKYYRTKIGGKYEDFALLHELYIIFLGFQKDEVEIIQFLKVLLMMNEWKMAEELIEKTNIFKRFLRESSTQIWTPVLHLGPINTCVPDVPFTSDQSSLENLPIIEIPTLNYDEIQINLFKKFI</sequence>
<feature type="compositionally biased region" description="Basic residues" evidence="1">
    <location>
        <begin position="146"/>
        <end position="155"/>
    </location>
</feature>